<evidence type="ECO:0000256" key="2">
    <source>
        <dbReference type="SAM" id="MobiDB-lite"/>
    </source>
</evidence>
<accession>A0A9W8GBP7</accession>
<evidence type="ECO:0000313" key="5">
    <source>
        <dbReference type="Proteomes" id="UP001151518"/>
    </source>
</evidence>
<dbReference type="AlphaFoldDB" id="A0A9W8GBP7"/>
<gene>
    <name evidence="4" type="ORF">GGI25_001930</name>
</gene>
<dbReference type="PROSITE" id="PS51207">
    <property type="entry name" value="PXA"/>
    <property type="match status" value="1"/>
</dbReference>
<name>A0A9W8GBP7_9FUNG</name>
<dbReference type="PANTHER" id="PTHR22775">
    <property type="entry name" value="SORTING NEXIN"/>
    <property type="match status" value="1"/>
</dbReference>
<dbReference type="SMART" id="SM00313">
    <property type="entry name" value="PXA"/>
    <property type="match status" value="1"/>
</dbReference>
<evidence type="ECO:0000256" key="1">
    <source>
        <dbReference type="ARBA" id="ARBA00010883"/>
    </source>
</evidence>
<proteinExistence type="inferred from homology"/>
<comment type="caution">
    <text evidence="4">The sequence shown here is derived from an EMBL/GenBank/DDBJ whole genome shotgun (WGS) entry which is preliminary data.</text>
</comment>
<feature type="region of interest" description="Disordered" evidence="2">
    <location>
        <begin position="326"/>
        <end position="365"/>
    </location>
</feature>
<feature type="domain" description="PXA" evidence="3">
    <location>
        <begin position="89"/>
        <end position="266"/>
    </location>
</feature>
<feature type="compositionally biased region" description="Polar residues" evidence="2">
    <location>
        <begin position="326"/>
        <end position="362"/>
    </location>
</feature>
<dbReference type="OrthoDB" id="5582218at2759"/>
<dbReference type="InterPro" id="IPR013937">
    <property type="entry name" value="Sorting_nexin_C"/>
</dbReference>
<dbReference type="EMBL" id="JANBTW010000016">
    <property type="protein sequence ID" value="KAJ2678941.1"/>
    <property type="molecule type" value="Genomic_DNA"/>
</dbReference>
<comment type="similarity">
    <text evidence="1">Belongs to the sorting nexin family.</text>
</comment>
<dbReference type="Pfam" id="PF02194">
    <property type="entry name" value="PXA"/>
    <property type="match status" value="1"/>
</dbReference>
<evidence type="ECO:0000313" key="4">
    <source>
        <dbReference type="EMBL" id="KAJ2678941.1"/>
    </source>
</evidence>
<dbReference type="InterPro" id="IPR003114">
    <property type="entry name" value="Phox_assoc"/>
</dbReference>
<dbReference type="Proteomes" id="UP001151518">
    <property type="component" value="Unassembled WGS sequence"/>
</dbReference>
<feature type="compositionally biased region" description="Low complexity" evidence="2">
    <location>
        <begin position="21"/>
        <end position="33"/>
    </location>
</feature>
<organism evidence="4 5">
    <name type="scientific">Coemansia spiralis</name>
    <dbReference type="NCBI Taxonomy" id="417178"/>
    <lineage>
        <taxon>Eukaryota</taxon>
        <taxon>Fungi</taxon>
        <taxon>Fungi incertae sedis</taxon>
        <taxon>Zoopagomycota</taxon>
        <taxon>Kickxellomycotina</taxon>
        <taxon>Kickxellomycetes</taxon>
        <taxon>Kickxellales</taxon>
        <taxon>Kickxellaceae</taxon>
        <taxon>Coemansia</taxon>
    </lineage>
</organism>
<dbReference type="PANTHER" id="PTHR22775:SF3">
    <property type="entry name" value="SORTING NEXIN-13"/>
    <property type="match status" value="1"/>
</dbReference>
<dbReference type="Pfam" id="PF08628">
    <property type="entry name" value="Nexin_C"/>
    <property type="match status" value="1"/>
</dbReference>
<feature type="region of interest" description="Disordered" evidence="2">
    <location>
        <begin position="1"/>
        <end position="33"/>
    </location>
</feature>
<protein>
    <recommendedName>
        <fullName evidence="3">PXA domain-containing protein</fullName>
    </recommendedName>
</protein>
<evidence type="ECO:0000259" key="3">
    <source>
        <dbReference type="PROSITE" id="PS51207"/>
    </source>
</evidence>
<dbReference type="GO" id="GO:0035091">
    <property type="term" value="F:phosphatidylinositol binding"/>
    <property type="evidence" value="ECO:0007669"/>
    <property type="project" value="TreeGrafter"/>
</dbReference>
<sequence length="624" mass="70777">MSTTRKRVPAAQPRVSQDGVLEPLAASRPSSLASAPSTIAESLRSYWESRRGATRRTQGPLFRNLYRSPTHAKSKLGSDNAKKSFVKSSPLVNASISRLVSLILRDFVQEWYEKITDDKEFLEEVSYQMLQVINELEARCRRVDWVRFILFEFPEIIHLHVRDSQQCMGRLGTVYVGNQTSIEAIFQSMQPHVALTRAADSELAYLRSLSKELLVVLLPPEAQNDEVVHHLLREILACAVLRNVVDAIADPSTLNEAIIRAVGKYSKKDYFRLADMSRYSTQPLGVDDENNISIDAIPDSGSGEERAKAVKTTTVETMLHEAQTTQINNARRSTQPMDQPASPNASTDSQTKHTTIPANGNVSVDPKIVSPTTSQLNNEASVWERLGSQLSFASLWLIRDLFSQARWRGWKNNTIRSMVYLHLIVTQAFSRMFSMFSEYTFSLNQLWQPDTMQASYRGALEPLLSLLNAALLLDRYNQWVWAQFLFYIYPLINILAGAAIDRTLIKVVLFLISEQQLATYVDILISELWKSENDGRFKSKNGQKPYKTLEQQELLRKDAAELVAELLPFVATRLFYGSSEEERLVAAQRILEPFENRQLNKHLVYNVLDSIVGKIAPELKEEES</sequence>
<reference evidence="4" key="1">
    <citation type="submission" date="2022-07" db="EMBL/GenBank/DDBJ databases">
        <title>Phylogenomic reconstructions and comparative analyses of Kickxellomycotina fungi.</title>
        <authorList>
            <person name="Reynolds N.K."/>
            <person name="Stajich J.E."/>
            <person name="Barry K."/>
            <person name="Grigoriev I.V."/>
            <person name="Crous P."/>
            <person name="Smith M.E."/>
        </authorList>
    </citation>
    <scope>NUCLEOTIDE SEQUENCE</scope>
    <source>
        <strain evidence="4">NRRL 3115</strain>
    </source>
</reference>